<dbReference type="AlphaFoldDB" id="A0A7W9BRI4"/>
<dbReference type="Proteomes" id="UP000546701">
    <property type="component" value="Unassembled WGS sequence"/>
</dbReference>
<organism evidence="1 2">
    <name type="scientific">Sphingomonas prati</name>
    <dbReference type="NCBI Taxonomy" id="1843237"/>
    <lineage>
        <taxon>Bacteria</taxon>
        <taxon>Pseudomonadati</taxon>
        <taxon>Pseudomonadota</taxon>
        <taxon>Alphaproteobacteria</taxon>
        <taxon>Sphingomonadales</taxon>
        <taxon>Sphingomonadaceae</taxon>
        <taxon>Sphingomonas</taxon>
    </lineage>
</organism>
<sequence length="97" mass="9734">MRVSMIAALGAGLLLVSACGGKGDDKLGDQAHEALENKADAMDAAAGQMGGTDKALMEAKAKTTRAAADAKEEAIDDADVNADAMSDAQKNAVINGN</sequence>
<evidence type="ECO:0000313" key="1">
    <source>
        <dbReference type="EMBL" id="MBB5728819.1"/>
    </source>
</evidence>
<proteinExistence type="predicted"/>
<name>A0A7W9BRI4_9SPHN</name>
<gene>
    <name evidence="1" type="ORF">FHS99_001297</name>
</gene>
<accession>A0A7W9BRI4</accession>
<dbReference type="EMBL" id="JACIJR010000003">
    <property type="protein sequence ID" value="MBB5728819.1"/>
    <property type="molecule type" value="Genomic_DNA"/>
</dbReference>
<reference evidence="1 2" key="1">
    <citation type="submission" date="2020-08" db="EMBL/GenBank/DDBJ databases">
        <title>Genomic Encyclopedia of Type Strains, Phase IV (KMG-IV): sequencing the most valuable type-strain genomes for metagenomic binning, comparative biology and taxonomic classification.</title>
        <authorList>
            <person name="Goeker M."/>
        </authorList>
    </citation>
    <scope>NUCLEOTIDE SEQUENCE [LARGE SCALE GENOMIC DNA]</scope>
    <source>
        <strain evidence="1 2">DSM 103336</strain>
    </source>
</reference>
<protein>
    <submittedName>
        <fullName evidence="1">Putative phage tail protein</fullName>
    </submittedName>
</protein>
<dbReference type="RefSeq" id="WP_157176610.1">
    <property type="nucleotide sequence ID" value="NZ_BMJP01000002.1"/>
</dbReference>
<comment type="caution">
    <text evidence="1">The sequence shown here is derived from an EMBL/GenBank/DDBJ whole genome shotgun (WGS) entry which is preliminary data.</text>
</comment>
<evidence type="ECO:0000313" key="2">
    <source>
        <dbReference type="Proteomes" id="UP000546701"/>
    </source>
</evidence>
<dbReference type="PROSITE" id="PS51257">
    <property type="entry name" value="PROKAR_LIPOPROTEIN"/>
    <property type="match status" value="1"/>
</dbReference>
<keyword evidence="2" id="KW-1185">Reference proteome</keyword>